<dbReference type="InterPro" id="IPR021109">
    <property type="entry name" value="Peptidase_aspartic_dom_sf"/>
</dbReference>
<dbReference type="Gene3D" id="2.40.70.10">
    <property type="entry name" value="Acid Proteases"/>
    <property type="match status" value="1"/>
</dbReference>
<dbReference type="Proteomes" id="UP000264217">
    <property type="component" value="Unassembled WGS sequence"/>
</dbReference>
<evidence type="ECO:0008006" key="4">
    <source>
        <dbReference type="Google" id="ProtNLM"/>
    </source>
</evidence>
<proteinExistence type="predicted"/>
<dbReference type="AlphaFoldDB" id="A0A372NRL0"/>
<protein>
    <recommendedName>
        <fullName evidence="4">Aspartyl protease</fullName>
    </recommendedName>
</protein>
<evidence type="ECO:0000313" key="2">
    <source>
        <dbReference type="EMBL" id="RFZ90995.1"/>
    </source>
</evidence>
<sequence length="391" mass="43800">MASNRIMKYLNLLLLILISASVSAQTKLPVIKATSRRVAIKDGEVLDKNAWSLSPKIKLDVYTAERTRKAKYVTFYTDIDSIKVKVKPGSRFDFVAILNGKDSCFTRIESAVPPEQKQLRVAHDTIPFILTAHEAISFKAVVNDKDTVLLHFDTGSWGLRLTKDAIINKTGLLTDRANPDFEKLAKVTKLQIGSLTYTNPEFEMTGNTARDMDGRFGWTLFEGKQVELDFDKSLMIVHSGKLIKAPKGYVRSELNFDHSFMIVKGFMIKGSQQLSGNFLMDTGAESSIILDSTWAARTQFASGLPLLRTIVLHDPRGNEFKTQVVQAPAFELNGLKLQNVPTQILGTRNPTGLPLNYLGGGVLKRFNMILDFKNDCIYWKPNKLFNTPFKS</sequence>
<dbReference type="EMBL" id="QWDC01000003">
    <property type="protein sequence ID" value="RFZ90995.1"/>
    <property type="molecule type" value="Genomic_DNA"/>
</dbReference>
<gene>
    <name evidence="2" type="ORF">D0C36_18800</name>
</gene>
<feature type="signal peptide" evidence="1">
    <location>
        <begin position="1"/>
        <end position="24"/>
    </location>
</feature>
<organism evidence="2 3">
    <name type="scientific">Mucilaginibacter conchicola</name>
    <dbReference type="NCBI Taxonomy" id="2303333"/>
    <lineage>
        <taxon>Bacteria</taxon>
        <taxon>Pseudomonadati</taxon>
        <taxon>Bacteroidota</taxon>
        <taxon>Sphingobacteriia</taxon>
        <taxon>Sphingobacteriales</taxon>
        <taxon>Sphingobacteriaceae</taxon>
        <taxon>Mucilaginibacter</taxon>
    </lineage>
</organism>
<evidence type="ECO:0000313" key="3">
    <source>
        <dbReference type="Proteomes" id="UP000264217"/>
    </source>
</evidence>
<keyword evidence="1" id="KW-0732">Signal</keyword>
<keyword evidence="3" id="KW-1185">Reference proteome</keyword>
<accession>A0A372NRL0</accession>
<evidence type="ECO:0000256" key="1">
    <source>
        <dbReference type="SAM" id="SignalP"/>
    </source>
</evidence>
<comment type="caution">
    <text evidence="2">The sequence shown here is derived from an EMBL/GenBank/DDBJ whole genome shotgun (WGS) entry which is preliminary data.</text>
</comment>
<feature type="chain" id="PRO_5017019896" description="Aspartyl protease" evidence="1">
    <location>
        <begin position="25"/>
        <end position="391"/>
    </location>
</feature>
<reference evidence="2 3" key="1">
    <citation type="submission" date="2018-08" db="EMBL/GenBank/DDBJ databases">
        <title>Mucilaginibacter sp. MYSH2.</title>
        <authorList>
            <person name="Seo T."/>
        </authorList>
    </citation>
    <scope>NUCLEOTIDE SEQUENCE [LARGE SCALE GENOMIC DNA]</scope>
    <source>
        <strain evidence="2 3">MYSH2</strain>
    </source>
</reference>
<name>A0A372NRL0_9SPHI</name>